<feature type="region of interest" description="Disordered" evidence="1">
    <location>
        <begin position="111"/>
        <end position="140"/>
    </location>
</feature>
<evidence type="ECO:0000313" key="4">
    <source>
        <dbReference type="Proteomes" id="UP000015101"/>
    </source>
</evidence>
<evidence type="ECO:0000256" key="1">
    <source>
        <dbReference type="SAM" id="MobiDB-lite"/>
    </source>
</evidence>
<name>T1EWW8_HELRO</name>
<protein>
    <submittedName>
        <fullName evidence="2 3">Uncharacterized protein</fullName>
    </submittedName>
</protein>
<feature type="compositionally biased region" description="Basic and acidic residues" evidence="1">
    <location>
        <begin position="119"/>
        <end position="140"/>
    </location>
</feature>
<sequence length="202" mass="23204">MREYLLTKKPYQKRLESPISISANPPTDDVDSDARDIGTADKNCEARGICDARDISEARGICDARDISEARVNCDIRGVCEARDNGEARDNHDARADVQKVWRATRRNIPKGEGQSCQQEHKGIEIPKQEHTDEIKEQEDKNDIRVKQMLKECQVKTEEKEQQPQGNFTILLAKFKNKSRVELKELRDEIEEPKNDSKLKDE</sequence>
<dbReference type="GeneID" id="20201068"/>
<dbReference type="Proteomes" id="UP000015101">
    <property type="component" value="Unassembled WGS sequence"/>
</dbReference>
<reference evidence="2 4" key="2">
    <citation type="journal article" date="2013" name="Nature">
        <title>Insights into bilaterian evolution from three spiralian genomes.</title>
        <authorList>
            <person name="Simakov O."/>
            <person name="Marletaz F."/>
            <person name="Cho S.J."/>
            <person name="Edsinger-Gonzales E."/>
            <person name="Havlak P."/>
            <person name="Hellsten U."/>
            <person name="Kuo D.H."/>
            <person name="Larsson T."/>
            <person name="Lv J."/>
            <person name="Arendt D."/>
            <person name="Savage R."/>
            <person name="Osoegawa K."/>
            <person name="de Jong P."/>
            <person name="Grimwood J."/>
            <person name="Chapman J.A."/>
            <person name="Shapiro H."/>
            <person name="Aerts A."/>
            <person name="Otillar R.P."/>
            <person name="Terry A.Y."/>
            <person name="Boore J.L."/>
            <person name="Grigoriev I.V."/>
            <person name="Lindberg D.R."/>
            <person name="Seaver E.C."/>
            <person name="Weisblat D.A."/>
            <person name="Putnam N.H."/>
            <person name="Rokhsar D.S."/>
        </authorList>
    </citation>
    <scope>NUCLEOTIDE SEQUENCE</scope>
</reference>
<keyword evidence="4" id="KW-1185">Reference proteome</keyword>
<dbReference type="EnsemblMetazoa" id="HelroT165493">
    <property type="protein sequence ID" value="HelroP165493"/>
    <property type="gene ID" value="HelroG165493"/>
</dbReference>
<gene>
    <name evidence="3" type="primary">20201068</name>
    <name evidence="2" type="ORF">HELRODRAFT_165493</name>
</gene>
<dbReference type="EMBL" id="KB097700">
    <property type="protein sequence ID" value="ESN91457.1"/>
    <property type="molecule type" value="Genomic_DNA"/>
</dbReference>
<evidence type="ECO:0000313" key="2">
    <source>
        <dbReference type="EMBL" id="ESN91457.1"/>
    </source>
</evidence>
<dbReference type="KEGG" id="hro:HELRODRAFT_165493"/>
<evidence type="ECO:0000313" key="3">
    <source>
        <dbReference type="EnsemblMetazoa" id="HelroP165493"/>
    </source>
</evidence>
<reference evidence="3" key="3">
    <citation type="submission" date="2015-06" db="UniProtKB">
        <authorList>
            <consortium name="EnsemblMetazoa"/>
        </authorList>
    </citation>
    <scope>IDENTIFICATION</scope>
</reference>
<dbReference type="InParanoid" id="T1EWW8"/>
<proteinExistence type="predicted"/>
<accession>T1EWW8</accession>
<reference evidence="4" key="1">
    <citation type="submission" date="2012-12" db="EMBL/GenBank/DDBJ databases">
        <authorList>
            <person name="Hellsten U."/>
            <person name="Grimwood J."/>
            <person name="Chapman J.A."/>
            <person name="Shapiro H."/>
            <person name="Aerts A."/>
            <person name="Otillar R.P."/>
            <person name="Terry A.Y."/>
            <person name="Boore J.L."/>
            <person name="Simakov O."/>
            <person name="Marletaz F."/>
            <person name="Cho S.-J."/>
            <person name="Edsinger-Gonzales E."/>
            <person name="Havlak P."/>
            <person name="Kuo D.-H."/>
            <person name="Larsson T."/>
            <person name="Lv J."/>
            <person name="Arendt D."/>
            <person name="Savage R."/>
            <person name="Osoegawa K."/>
            <person name="de Jong P."/>
            <person name="Lindberg D.R."/>
            <person name="Seaver E.C."/>
            <person name="Weisblat D.A."/>
            <person name="Putnam N.H."/>
            <person name="Grigoriev I.V."/>
            <person name="Rokhsar D.S."/>
        </authorList>
    </citation>
    <scope>NUCLEOTIDE SEQUENCE</scope>
</reference>
<dbReference type="AlphaFoldDB" id="T1EWW8"/>
<dbReference type="EMBL" id="AMQM01002072">
    <property type="status" value="NOT_ANNOTATED_CDS"/>
    <property type="molecule type" value="Genomic_DNA"/>
</dbReference>
<organism evidence="3 4">
    <name type="scientific">Helobdella robusta</name>
    <name type="common">Californian leech</name>
    <dbReference type="NCBI Taxonomy" id="6412"/>
    <lineage>
        <taxon>Eukaryota</taxon>
        <taxon>Metazoa</taxon>
        <taxon>Spiralia</taxon>
        <taxon>Lophotrochozoa</taxon>
        <taxon>Annelida</taxon>
        <taxon>Clitellata</taxon>
        <taxon>Hirudinea</taxon>
        <taxon>Rhynchobdellida</taxon>
        <taxon>Glossiphoniidae</taxon>
        <taxon>Helobdella</taxon>
    </lineage>
</organism>
<dbReference type="CTD" id="20201068"/>
<dbReference type="HOGENOM" id="CLU_1355986_0_0_1"/>
<dbReference type="RefSeq" id="XP_009030309.1">
    <property type="nucleotide sequence ID" value="XM_009032061.1"/>
</dbReference>